<reference evidence="1 2" key="2">
    <citation type="journal article" date="2018" name="Int. J. Syst. Evol. Microbiol.">
        <title>Burkholderia insecticola sp. nov., a gut symbiotic bacterium of the bean bug Riptortus pedestris.</title>
        <authorList>
            <person name="Takeshita K."/>
            <person name="Tamaki H."/>
            <person name="Ohbayashi T."/>
            <person name="Meng X.-Y."/>
            <person name="Sone T."/>
            <person name="Mitani Y."/>
            <person name="Peeters C."/>
            <person name="Kikuchi Y."/>
            <person name="Vandamme P."/>
        </authorList>
    </citation>
    <scope>NUCLEOTIDE SEQUENCE [LARGE SCALE GENOMIC DNA]</scope>
    <source>
        <strain evidence="1">RPE64</strain>
    </source>
</reference>
<dbReference type="PATRIC" id="fig|758793.3.peg.3765"/>
<dbReference type="AlphaFoldDB" id="R4WLY2"/>
<protein>
    <recommendedName>
        <fullName evidence="3">Lipoprotein</fullName>
    </recommendedName>
</protein>
<accession>R4WLY2</accession>
<dbReference type="RefSeq" id="WP_016354949.1">
    <property type="nucleotide sequence ID" value="NC_021294.1"/>
</dbReference>
<dbReference type="KEGG" id="buo:BRPE64_BCDS08580"/>
<dbReference type="EMBL" id="AP013059">
    <property type="protein sequence ID" value="BAN25519.1"/>
    <property type="molecule type" value="Genomic_DNA"/>
</dbReference>
<dbReference type="Proteomes" id="UP000013966">
    <property type="component" value="Chromosome 2"/>
</dbReference>
<name>R4WLY2_9BURK</name>
<evidence type="ECO:0008006" key="3">
    <source>
        <dbReference type="Google" id="ProtNLM"/>
    </source>
</evidence>
<dbReference type="PROSITE" id="PS51257">
    <property type="entry name" value="PROKAR_LIPOPROTEIN"/>
    <property type="match status" value="1"/>
</dbReference>
<gene>
    <name evidence="1" type="ORF">BRPE64_BCDS08580</name>
</gene>
<organism evidence="1 2">
    <name type="scientific">Caballeronia insecticola</name>
    <dbReference type="NCBI Taxonomy" id="758793"/>
    <lineage>
        <taxon>Bacteria</taxon>
        <taxon>Pseudomonadati</taxon>
        <taxon>Pseudomonadota</taxon>
        <taxon>Betaproteobacteria</taxon>
        <taxon>Burkholderiales</taxon>
        <taxon>Burkholderiaceae</taxon>
        <taxon>Caballeronia</taxon>
    </lineage>
</organism>
<reference evidence="1 2" key="1">
    <citation type="journal article" date="2013" name="Genome Announc.">
        <title>Complete Genome Sequence of Burkholderia sp. Strain RPE64, Bacterial Symbiont of the Bean Bug Riptortus pedestris.</title>
        <authorList>
            <person name="Shibata T.F."/>
            <person name="Maeda T."/>
            <person name="Nikoh N."/>
            <person name="Yamaguchi K."/>
            <person name="Oshima K."/>
            <person name="Hattori M."/>
            <person name="Nishiyama T."/>
            <person name="Hasebe M."/>
            <person name="Fukatsu T."/>
            <person name="Kikuchi Y."/>
            <person name="Shigenobu S."/>
        </authorList>
    </citation>
    <scope>NUCLEOTIDE SEQUENCE [LARGE SCALE GENOMIC DNA]</scope>
</reference>
<evidence type="ECO:0000313" key="2">
    <source>
        <dbReference type="Proteomes" id="UP000013966"/>
    </source>
</evidence>
<keyword evidence="2" id="KW-1185">Reference proteome</keyword>
<evidence type="ECO:0000313" key="1">
    <source>
        <dbReference type="EMBL" id="BAN25519.1"/>
    </source>
</evidence>
<sequence>MKHLRILCLAATVMLATTLLGGCGLFGCAAALATNGSSVGGIGGCHVGTRF</sequence>
<proteinExistence type="predicted"/>
<dbReference type="STRING" id="758793.BRPE64_BCDS08580"/>
<dbReference type="HOGENOM" id="CLU_214766_0_0_4"/>